<dbReference type="InterPro" id="IPR004358">
    <property type="entry name" value="Sig_transdc_His_kin-like_C"/>
</dbReference>
<keyword evidence="7" id="KW-0547">Nucleotide-binding</keyword>
<evidence type="ECO:0000313" key="16">
    <source>
        <dbReference type="Proteomes" id="UP000481033"/>
    </source>
</evidence>
<dbReference type="SMART" id="SM00387">
    <property type="entry name" value="HATPase_c"/>
    <property type="match status" value="1"/>
</dbReference>
<dbReference type="InterPro" id="IPR015943">
    <property type="entry name" value="WD40/YVTN_repeat-like_dom_sf"/>
</dbReference>
<keyword evidence="11" id="KW-0472">Membrane</keyword>
<keyword evidence="10" id="KW-0902">Two-component regulatory system</keyword>
<dbReference type="Gene3D" id="3.30.565.10">
    <property type="entry name" value="Histidine kinase-like ATPase, C-terminal domain"/>
    <property type="match status" value="1"/>
</dbReference>
<dbReference type="PANTHER" id="PTHR43547">
    <property type="entry name" value="TWO-COMPONENT HISTIDINE KINASE"/>
    <property type="match status" value="1"/>
</dbReference>
<evidence type="ECO:0000259" key="13">
    <source>
        <dbReference type="PROSITE" id="PS50109"/>
    </source>
</evidence>
<dbReference type="GO" id="GO:0005524">
    <property type="term" value="F:ATP binding"/>
    <property type="evidence" value="ECO:0007669"/>
    <property type="project" value="UniProtKB-KW"/>
</dbReference>
<dbReference type="SUPFAM" id="SSF52172">
    <property type="entry name" value="CheY-like"/>
    <property type="match status" value="1"/>
</dbReference>
<keyword evidence="6" id="KW-0808">Transferase</keyword>
<dbReference type="Gene3D" id="2.130.10.10">
    <property type="entry name" value="YVTN repeat-like/Quinoprotein amine dehydrogenase"/>
    <property type="match status" value="4"/>
</dbReference>
<proteinExistence type="predicted"/>
<reference evidence="15 16" key="1">
    <citation type="journal article" date="2020" name="Microb. Ecol.">
        <title>Ecogenomics of the Marine Benthic Filamentous Cyanobacterium Adonisia.</title>
        <authorList>
            <person name="Walter J.M."/>
            <person name="Coutinho F.H."/>
            <person name="Leomil L."/>
            <person name="Hargreaves P.I."/>
            <person name="Campeao M.E."/>
            <person name="Vieira V.V."/>
            <person name="Silva B.S."/>
            <person name="Fistarol G.O."/>
            <person name="Salomon P.S."/>
            <person name="Sawabe T."/>
            <person name="Mino S."/>
            <person name="Hosokawa M."/>
            <person name="Miyashita H."/>
            <person name="Maruyama F."/>
            <person name="van Verk M.C."/>
            <person name="Dutilh B.E."/>
            <person name="Thompson C.C."/>
            <person name="Thompson F.L."/>
        </authorList>
    </citation>
    <scope>NUCLEOTIDE SEQUENCE [LARGE SCALE GENOMIC DNA]</scope>
    <source>
        <strain evidence="15 16">CCMR0081</strain>
    </source>
</reference>
<dbReference type="Gene3D" id="2.60.40.10">
    <property type="entry name" value="Immunoglobulins"/>
    <property type="match status" value="1"/>
</dbReference>
<name>A0A6M0RNL9_9CYAN</name>
<dbReference type="Pfam" id="PF07494">
    <property type="entry name" value="Reg_prop"/>
    <property type="match status" value="7"/>
</dbReference>
<evidence type="ECO:0000256" key="4">
    <source>
        <dbReference type="ARBA" id="ARBA00022475"/>
    </source>
</evidence>
<evidence type="ECO:0000256" key="6">
    <source>
        <dbReference type="ARBA" id="ARBA00022679"/>
    </source>
</evidence>
<evidence type="ECO:0000256" key="10">
    <source>
        <dbReference type="ARBA" id="ARBA00023012"/>
    </source>
</evidence>
<keyword evidence="9" id="KW-0067">ATP-binding</keyword>
<dbReference type="InterPro" id="IPR013783">
    <property type="entry name" value="Ig-like_fold"/>
</dbReference>
<dbReference type="EMBL" id="QXHD01000004">
    <property type="protein sequence ID" value="NEZ57342.1"/>
    <property type="molecule type" value="Genomic_DNA"/>
</dbReference>
<evidence type="ECO:0000313" key="15">
    <source>
        <dbReference type="EMBL" id="NEZ57342.1"/>
    </source>
</evidence>
<dbReference type="Gene3D" id="3.40.50.2300">
    <property type="match status" value="1"/>
</dbReference>
<dbReference type="InterPro" id="IPR011006">
    <property type="entry name" value="CheY-like_superfamily"/>
</dbReference>
<dbReference type="InterPro" id="IPR003594">
    <property type="entry name" value="HATPase_dom"/>
</dbReference>
<evidence type="ECO:0000256" key="9">
    <source>
        <dbReference type="ARBA" id="ARBA00022840"/>
    </source>
</evidence>
<dbReference type="Pfam" id="PF00512">
    <property type="entry name" value="HisKA"/>
    <property type="match status" value="1"/>
</dbReference>
<feature type="domain" description="Histidine kinase" evidence="13">
    <location>
        <begin position="921"/>
        <end position="1147"/>
    </location>
</feature>
<evidence type="ECO:0000256" key="2">
    <source>
        <dbReference type="ARBA" id="ARBA00004236"/>
    </source>
</evidence>
<sequence length="1294" mass="144246">MIRRVYLEKYLENVSVGKRYVDAIAPPVMLRRIAVLITTLGFVLNAVSPSYARRPDDIKFNHLSQEDGLAGNRVRAIVQDNHGFMWFGHWDGLTRYDGGTTVVYNNDVDDPSSLSHNLVSTLTLDQEGFLWVGTLGGGLNRFDHARQTFTHYRYASDNANSLSSDDVVSVYHDRAGTMWVGTWGGGLNRFNPKTGNVTRYQYDPNDPTSLSGDKVVGIHEDRIGQLWVSTFHSGLNRLDPITGQFTRFPVDPKTGKSLNADWGNNQNFYEDASGLIWFTAKTGLYILDPETERFTRQPYAVPGVLNPELRGILVDRTGTMWVNGRHGFARRELERGQWTHLVNNPSDASTISPSDKITTYQDRSGVIWVGSLCCGVNIFNPTPAKFTHYKHNPDNPNGLNHPSVQVIYETSDGALWLGTQIGLEKFDRQTGQFTHYLHEPTIPHSLGAGTDFLAIDEDAAGDLWVGGVGHTGLNRLDRASGRFTTYRHDPNDVNSLSDPDDSVLSIQVDDDGSIWVGTRAGGLNHFDPSTETFRAYRHEPNDANSLSDNNVRVIHITPSGILWLGSWHKGLTRFDPQAKTFTRYQHNPNDLQNSLPSNTVYTIHEDTKGTLWIGTSAGLSRFDAAKGAFTSYREKDGLPSASIRAILEDNQGHLWISTNRGLSKFDPETLTFRNYGAHDGLQGKEFAASAGYKSRTGEMFFGGTAGFNAFYPNQLINDSFAPPVVFTDFQLFNQSIPLGQEGSPLTQDISVTNKVTLSHDQSVFSIAFAALSYWFPEHNQYAYKMEGFDQDWTWVDSRRRFATYTNLNPGNYTFRVKASNSDGYWNETSRALQITITPPWWQTLWFRSLAVVSGLGAVIGIYRWRVQAIESYNRQLTAEVTERTYELKIAKEQAETGAYELKVAKEQAEAANEAKSAFLANMSHELRTPLNAILGMTEVLQEKVVGQINGQQLKALQTIERSGSHLLELINDILNLAKVESGLIELEYSPVAVTYLCKSSLAFVKEQSLKKNIQLHQKVPSNLPDIVVDERRIRQVLINLLNNAVKFTLEGGHITLEVEPLPPDETCHQKYLRFAVTDTGMGIAPDHLKKLFQPFVQIESDLNRQYEGTGLGLALVKRIVQLHGGQVAVTSEVDVGSCFSIELPYTISELSDPISQIVPESYPTTPESEQPTVAPLILLAEDNEANILTFSSYLRAKGYRLQVAKNGQATIELAQAELPNIILIDIHMPGMDGLTAIRHIRQLPALTKIPIIALTALAMTGDRERCLEAGANLYLSKPVKLKQLTLSIQKLLTQ</sequence>
<comment type="caution">
    <text evidence="15">The sequence shown here is derived from an EMBL/GenBank/DDBJ whole genome shotgun (WGS) entry which is preliminary data.</text>
</comment>
<dbReference type="SUPFAM" id="SSF47384">
    <property type="entry name" value="Homodimeric domain of signal transducing histidine kinase"/>
    <property type="match status" value="1"/>
</dbReference>
<keyword evidence="5 12" id="KW-0597">Phosphoprotein</keyword>
<dbReference type="FunFam" id="1.10.287.130:FF:000038">
    <property type="entry name" value="Sensory transduction histidine kinase"/>
    <property type="match status" value="1"/>
</dbReference>
<dbReference type="InterPro" id="IPR001789">
    <property type="entry name" value="Sig_transdc_resp-reg_receiver"/>
</dbReference>
<evidence type="ECO:0000256" key="5">
    <source>
        <dbReference type="ARBA" id="ARBA00022553"/>
    </source>
</evidence>
<keyword evidence="8 15" id="KW-0418">Kinase</keyword>
<evidence type="ECO:0000256" key="7">
    <source>
        <dbReference type="ARBA" id="ARBA00022741"/>
    </source>
</evidence>
<dbReference type="SMART" id="SM00448">
    <property type="entry name" value="REC"/>
    <property type="match status" value="1"/>
</dbReference>
<dbReference type="InterPro" id="IPR011123">
    <property type="entry name" value="Y_Y_Y"/>
</dbReference>
<protein>
    <recommendedName>
        <fullName evidence="3">histidine kinase</fullName>
        <ecNumber evidence="3">2.7.13.3</ecNumber>
    </recommendedName>
</protein>
<keyword evidence="16" id="KW-1185">Reference proteome</keyword>
<dbReference type="InterPro" id="IPR003661">
    <property type="entry name" value="HisK_dim/P_dom"/>
</dbReference>
<dbReference type="GO" id="GO:0005886">
    <property type="term" value="C:plasma membrane"/>
    <property type="evidence" value="ECO:0007669"/>
    <property type="project" value="UniProtKB-SubCell"/>
</dbReference>
<dbReference type="InterPro" id="IPR011110">
    <property type="entry name" value="Reg_prop"/>
</dbReference>
<dbReference type="CDD" id="cd00082">
    <property type="entry name" value="HisKA"/>
    <property type="match status" value="1"/>
</dbReference>
<evidence type="ECO:0000256" key="8">
    <source>
        <dbReference type="ARBA" id="ARBA00022777"/>
    </source>
</evidence>
<dbReference type="FunFam" id="2.60.40.10:FF:000791">
    <property type="entry name" value="Two-component system sensor histidine kinase/response regulator"/>
    <property type="match status" value="1"/>
</dbReference>
<evidence type="ECO:0000259" key="14">
    <source>
        <dbReference type="PROSITE" id="PS50110"/>
    </source>
</evidence>
<dbReference type="SUPFAM" id="SSF63829">
    <property type="entry name" value="Calcium-dependent phosphotriesterase"/>
    <property type="match status" value="3"/>
</dbReference>
<evidence type="ECO:0000256" key="12">
    <source>
        <dbReference type="PROSITE-ProRule" id="PRU00169"/>
    </source>
</evidence>
<dbReference type="SUPFAM" id="SSF55874">
    <property type="entry name" value="ATPase domain of HSP90 chaperone/DNA topoisomerase II/histidine kinase"/>
    <property type="match status" value="1"/>
</dbReference>
<dbReference type="EC" id="2.7.13.3" evidence="3"/>
<feature type="domain" description="Response regulatory" evidence="14">
    <location>
        <begin position="1176"/>
        <end position="1292"/>
    </location>
</feature>
<dbReference type="Gene3D" id="1.10.287.130">
    <property type="match status" value="1"/>
</dbReference>
<dbReference type="PANTHER" id="PTHR43547:SF2">
    <property type="entry name" value="HYBRID SIGNAL TRANSDUCTION HISTIDINE KINASE C"/>
    <property type="match status" value="1"/>
</dbReference>
<dbReference type="FunFam" id="3.30.565.10:FF:000023">
    <property type="entry name" value="PAS domain-containing sensor histidine kinase"/>
    <property type="match status" value="1"/>
</dbReference>
<dbReference type="RefSeq" id="WP_163699412.1">
    <property type="nucleotide sequence ID" value="NZ_QXHD01000004.1"/>
</dbReference>
<dbReference type="CDD" id="cd16922">
    <property type="entry name" value="HATPase_EvgS-ArcB-TorS-like"/>
    <property type="match status" value="1"/>
</dbReference>
<dbReference type="SMART" id="SM00388">
    <property type="entry name" value="HisKA"/>
    <property type="match status" value="1"/>
</dbReference>
<dbReference type="GO" id="GO:0000155">
    <property type="term" value="F:phosphorelay sensor kinase activity"/>
    <property type="evidence" value="ECO:0007669"/>
    <property type="project" value="InterPro"/>
</dbReference>
<comment type="catalytic activity">
    <reaction evidence="1">
        <text>ATP + protein L-histidine = ADP + protein N-phospho-L-histidine.</text>
        <dbReference type="EC" id="2.7.13.3"/>
    </reaction>
</comment>
<dbReference type="Pfam" id="PF07495">
    <property type="entry name" value="Y_Y_Y"/>
    <property type="match status" value="1"/>
</dbReference>
<gene>
    <name evidence="15" type="ORF">DXZ20_17020</name>
</gene>
<dbReference type="PROSITE" id="PS50110">
    <property type="entry name" value="RESPONSE_REGULATORY"/>
    <property type="match status" value="1"/>
</dbReference>
<organism evidence="15 16">
    <name type="scientific">Adonisia turfae CCMR0081</name>
    <dbReference type="NCBI Taxonomy" id="2292702"/>
    <lineage>
        <taxon>Bacteria</taxon>
        <taxon>Bacillati</taxon>
        <taxon>Cyanobacteriota</taxon>
        <taxon>Adonisia</taxon>
        <taxon>Adonisia turfae</taxon>
    </lineage>
</organism>
<dbReference type="InterPro" id="IPR036097">
    <property type="entry name" value="HisK_dim/P_sf"/>
</dbReference>
<dbReference type="InterPro" id="IPR036890">
    <property type="entry name" value="HATPase_C_sf"/>
</dbReference>
<dbReference type="Proteomes" id="UP000481033">
    <property type="component" value="Unassembled WGS sequence"/>
</dbReference>
<dbReference type="PROSITE" id="PS50109">
    <property type="entry name" value="HIS_KIN"/>
    <property type="match status" value="1"/>
</dbReference>
<dbReference type="PRINTS" id="PR00344">
    <property type="entry name" value="BCTRLSENSOR"/>
</dbReference>
<dbReference type="Pfam" id="PF00072">
    <property type="entry name" value="Response_reg"/>
    <property type="match status" value="1"/>
</dbReference>
<evidence type="ECO:0000256" key="3">
    <source>
        <dbReference type="ARBA" id="ARBA00012438"/>
    </source>
</evidence>
<feature type="modified residue" description="4-aspartylphosphate" evidence="12">
    <location>
        <position position="1225"/>
    </location>
</feature>
<dbReference type="InterPro" id="IPR005467">
    <property type="entry name" value="His_kinase_dom"/>
</dbReference>
<dbReference type="Pfam" id="PF02518">
    <property type="entry name" value="HATPase_c"/>
    <property type="match status" value="1"/>
</dbReference>
<evidence type="ECO:0000256" key="1">
    <source>
        <dbReference type="ARBA" id="ARBA00000085"/>
    </source>
</evidence>
<comment type="subcellular location">
    <subcellularLocation>
        <location evidence="2">Cell membrane</location>
    </subcellularLocation>
</comment>
<accession>A0A6M0RNL9</accession>
<keyword evidence="4" id="KW-1003">Cell membrane</keyword>
<evidence type="ECO:0000256" key="11">
    <source>
        <dbReference type="ARBA" id="ARBA00023136"/>
    </source>
</evidence>